<dbReference type="EMBL" id="FOIL01000027">
    <property type="protein sequence ID" value="SET59893.1"/>
    <property type="molecule type" value="Genomic_DNA"/>
</dbReference>
<sequence length="81" mass="9347">MNLIDESFYTKVKYGTDNPEAICLLKNGLSLSLALLLIDSYKQYLKINIKDSEVYFQSDLIDAMEKADENRILIYEAKNCM</sequence>
<accession>A0A1I0FNR0</accession>
<dbReference type="Proteomes" id="UP000199820">
    <property type="component" value="Unassembled WGS sequence"/>
</dbReference>
<proteinExistence type="predicted"/>
<dbReference type="AlphaFoldDB" id="A0A1I0FNR0"/>
<reference evidence="2" key="1">
    <citation type="submission" date="2016-10" db="EMBL/GenBank/DDBJ databases">
        <authorList>
            <person name="Varghese N."/>
            <person name="Submissions S."/>
        </authorList>
    </citation>
    <scope>NUCLEOTIDE SEQUENCE [LARGE SCALE GENOMIC DNA]</scope>
    <source>
        <strain evidence="2">KH1P1</strain>
    </source>
</reference>
<gene>
    <name evidence="1" type="ORF">SAMN04487771_10278</name>
</gene>
<name>A0A1I0FNR0_9FIRM</name>
<dbReference type="OrthoDB" id="9815222at2"/>
<evidence type="ECO:0000313" key="1">
    <source>
        <dbReference type="EMBL" id="SET59893.1"/>
    </source>
</evidence>
<evidence type="ECO:0000313" key="2">
    <source>
        <dbReference type="Proteomes" id="UP000199820"/>
    </source>
</evidence>
<keyword evidence="2" id="KW-1185">Reference proteome</keyword>
<organism evidence="1 2">
    <name type="scientific">[Clostridium] aminophilum</name>
    <dbReference type="NCBI Taxonomy" id="1526"/>
    <lineage>
        <taxon>Bacteria</taxon>
        <taxon>Bacillati</taxon>
        <taxon>Bacillota</taxon>
        <taxon>Clostridia</taxon>
        <taxon>Lachnospirales</taxon>
        <taxon>Lachnospiraceae</taxon>
    </lineage>
</organism>
<protein>
    <submittedName>
        <fullName evidence="1">Uncharacterized protein</fullName>
    </submittedName>
</protein>